<keyword evidence="1" id="KW-0812">Transmembrane</keyword>
<comment type="caution">
    <text evidence="2">The sequence shown here is derived from an EMBL/GenBank/DDBJ whole genome shotgun (WGS) entry which is preliminary data.</text>
</comment>
<protein>
    <submittedName>
        <fullName evidence="2">Uncharacterized protein</fullName>
    </submittedName>
</protein>
<organism evidence="2 3">
    <name type="scientific">Kribbella shirazensis</name>
    <dbReference type="NCBI Taxonomy" id="1105143"/>
    <lineage>
        <taxon>Bacteria</taxon>
        <taxon>Bacillati</taxon>
        <taxon>Actinomycetota</taxon>
        <taxon>Actinomycetes</taxon>
        <taxon>Propionibacteriales</taxon>
        <taxon>Kribbellaceae</taxon>
        <taxon>Kribbella</taxon>
    </lineage>
</organism>
<proteinExistence type="predicted"/>
<feature type="transmembrane region" description="Helical" evidence="1">
    <location>
        <begin position="41"/>
        <end position="66"/>
    </location>
</feature>
<gene>
    <name evidence="2" type="ORF">BJY22_005290</name>
</gene>
<sequence>MKMLSVAVLFVSSLIQLSVLIVGLVLTGRTRRTGGDSASKGLIGCAVLLLNLLITVGSSFAAPVMYRASGVSQLEVFYAVRGLLSAVLLSVGIGFLIAGVLANGRSAAPGSSPLYRYPAQP</sequence>
<name>A0A7X5VG73_9ACTN</name>
<dbReference type="RefSeq" id="WP_167211586.1">
    <property type="nucleotide sequence ID" value="NZ_JAASRO010000001.1"/>
</dbReference>
<accession>A0A7X5VG73</accession>
<keyword evidence="3" id="KW-1185">Reference proteome</keyword>
<evidence type="ECO:0000313" key="2">
    <source>
        <dbReference type="EMBL" id="NIK59573.1"/>
    </source>
</evidence>
<evidence type="ECO:0000313" key="3">
    <source>
        <dbReference type="Proteomes" id="UP000555407"/>
    </source>
</evidence>
<dbReference type="Proteomes" id="UP000555407">
    <property type="component" value="Unassembled WGS sequence"/>
</dbReference>
<keyword evidence="1" id="KW-0472">Membrane</keyword>
<feature type="transmembrane region" description="Helical" evidence="1">
    <location>
        <begin position="78"/>
        <end position="102"/>
    </location>
</feature>
<dbReference type="EMBL" id="JAASRO010000001">
    <property type="protein sequence ID" value="NIK59573.1"/>
    <property type="molecule type" value="Genomic_DNA"/>
</dbReference>
<feature type="transmembrane region" description="Helical" evidence="1">
    <location>
        <begin position="6"/>
        <end position="29"/>
    </location>
</feature>
<keyword evidence="1" id="KW-1133">Transmembrane helix</keyword>
<reference evidence="2 3" key="1">
    <citation type="submission" date="2020-03" db="EMBL/GenBank/DDBJ databases">
        <title>Sequencing the genomes of 1000 actinobacteria strains.</title>
        <authorList>
            <person name="Klenk H.-P."/>
        </authorList>
    </citation>
    <scope>NUCLEOTIDE SEQUENCE [LARGE SCALE GENOMIC DNA]</scope>
    <source>
        <strain evidence="2 3">DSM 45490</strain>
    </source>
</reference>
<evidence type="ECO:0000256" key="1">
    <source>
        <dbReference type="SAM" id="Phobius"/>
    </source>
</evidence>
<dbReference type="AlphaFoldDB" id="A0A7X5VG73"/>